<evidence type="ECO:0000313" key="1">
    <source>
        <dbReference type="EMBL" id="MDQ7938318.1"/>
    </source>
</evidence>
<proteinExistence type="predicted"/>
<gene>
    <name evidence="1" type="ORF">RA086_11930</name>
</gene>
<protein>
    <submittedName>
        <fullName evidence="1">Uncharacterized protein</fullName>
    </submittedName>
</protein>
<name>A0ABU1ABF5_9LACO</name>
<sequence>MKNFWGGTEEWNVETILASFQVYQDFLGFCVTQSLLDKHDYSILLKSGNQVLITSVAEKHAVKITAADLRQAFPGTDGVADLVEIKQLLMDWQIEPQVRDYTPKQTTPMVLKKALTKHQLDLDLNGARKHLTTLDETLDVPIAEADRQCYHEVILQLHHDMVTTYHRRMKQWTLATLTASLQKMFRETRQLDGKPTFFRYLQLYIDSQGQAHRLISWESCAAAVQISVIPYLIASTNALSAKS</sequence>
<evidence type="ECO:0000313" key="2">
    <source>
        <dbReference type="Proteomes" id="UP001227831"/>
    </source>
</evidence>
<keyword evidence="2" id="KW-1185">Reference proteome</keyword>
<reference evidence="1 2" key="1">
    <citation type="journal article" date="2023" name="Int. J. Syst. Evol. Microbiol.">
        <title>Lactiplantibacillus brownii sp. nov., a novel psychrotolerant species isolated from sauerkraut.</title>
        <authorList>
            <person name="Heng Y.C."/>
            <person name="Silvaraju S."/>
            <person name="Lee J.K.Y."/>
            <person name="Kittelmann S."/>
        </authorList>
    </citation>
    <scope>NUCLEOTIDE SEQUENCE [LARGE SCALE GENOMIC DNA]</scope>
    <source>
        <strain evidence="1 2">WILCCON 0030</strain>
    </source>
</reference>
<comment type="caution">
    <text evidence="1">The sequence shown here is derived from an EMBL/GenBank/DDBJ whole genome shotgun (WGS) entry which is preliminary data.</text>
</comment>
<organism evidence="1 2">
    <name type="scientific">Lactiplantibacillus brownii</name>
    <dbReference type="NCBI Taxonomy" id="3069269"/>
    <lineage>
        <taxon>Bacteria</taxon>
        <taxon>Bacillati</taxon>
        <taxon>Bacillota</taxon>
        <taxon>Bacilli</taxon>
        <taxon>Lactobacillales</taxon>
        <taxon>Lactobacillaceae</taxon>
        <taxon>Lactiplantibacillus</taxon>
    </lineage>
</organism>
<dbReference type="EMBL" id="JAVCWF010000001">
    <property type="protein sequence ID" value="MDQ7938318.1"/>
    <property type="molecule type" value="Genomic_DNA"/>
</dbReference>
<dbReference type="Proteomes" id="UP001227831">
    <property type="component" value="Unassembled WGS sequence"/>
</dbReference>
<dbReference type="RefSeq" id="WP_308704006.1">
    <property type="nucleotide sequence ID" value="NZ_AP027463.1"/>
</dbReference>
<accession>A0ABU1ABF5</accession>